<comment type="caution">
    <text evidence="2">The sequence shown here is derived from an EMBL/GenBank/DDBJ whole genome shotgun (WGS) entry which is preliminary data.</text>
</comment>
<dbReference type="InterPro" id="IPR001810">
    <property type="entry name" value="F-box_dom"/>
</dbReference>
<evidence type="ECO:0000259" key="1">
    <source>
        <dbReference type="SMART" id="SM00256"/>
    </source>
</evidence>
<feature type="domain" description="F-box" evidence="1">
    <location>
        <begin position="5"/>
        <end position="45"/>
    </location>
</feature>
<reference evidence="2 3" key="1">
    <citation type="submission" date="2022-01" db="EMBL/GenBank/DDBJ databases">
        <authorList>
            <person name="Xiong W."/>
            <person name="Schranz E."/>
        </authorList>
    </citation>
    <scope>NUCLEOTIDE SEQUENCE [LARGE SCALE GENOMIC DNA]</scope>
</reference>
<dbReference type="PANTHER" id="PTHR31672:SF10">
    <property type="entry name" value="F-BOX DOMAIN-CONTAINING PROTEIN"/>
    <property type="match status" value="1"/>
</dbReference>
<dbReference type="SMART" id="SM00256">
    <property type="entry name" value="FBOX"/>
    <property type="match status" value="1"/>
</dbReference>
<sequence>MSDYLSFELQVEIIKRLPVKPLLQFRSVSKRWKTLVDNSKFIATHTVGQTQLNHFLYDANKLILSFDMTTQEFTLIDLPNCFAHQSSMEISISKLKGSLVLLEYGTNNEKQDCVIWVMNNGVPNLFSKLCAINAPYASIKILAFIKNGGPMMEKQYEFGEPAAFVFYDLCSKDFNHTAIYAKGGSFFVDSYMETLLLLDHPDSSAFLSLTEDKPVAALKKLEQISNSFMSSRER</sequence>
<dbReference type="AlphaFoldDB" id="A0AAU9NB75"/>
<evidence type="ECO:0000313" key="3">
    <source>
        <dbReference type="Proteomes" id="UP001157418"/>
    </source>
</evidence>
<dbReference type="SUPFAM" id="SSF81383">
    <property type="entry name" value="F-box domain"/>
    <property type="match status" value="1"/>
</dbReference>
<dbReference type="InterPro" id="IPR036047">
    <property type="entry name" value="F-box-like_dom_sf"/>
</dbReference>
<dbReference type="Pfam" id="PF00646">
    <property type="entry name" value="F-box"/>
    <property type="match status" value="1"/>
</dbReference>
<dbReference type="Proteomes" id="UP001157418">
    <property type="component" value="Unassembled WGS sequence"/>
</dbReference>
<evidence type="ECO:0000313" key="2">
    <source>
        <dbReference type="EMBL" id="CAH1435511.1"/>
    </source>
</evidence>
<accession>A0AAU9NB75</accession>
<dbReference type="Gene3D" id="1.20.1280.50">
    <property type="match status" value="1"/>
</dbReference>
<gene>
    <name evidence="2" type="ORF">LVIROSA_LOCUS21948</name>
</gene>
<keyword evidence="3" id="KW-1185">Reference proteome</keyword>
<dbReference type="InterPro" id="IPR050796">
    <property type="entry name" value="SCF_F-box_component"/>
</dbReference>
<name>A0AAU9NB75_9ASTR</name>
<dbReference type="PANTHER" id="PTHR31672">
    <property type="entry name" value="BNACNNG10540D PROTEIN"/>
    <property type="match status" value="1"/>
</dbReference>
<organism evidence="2 3">
    <name type="scientific">Lactuca virosa</name>
    <dbReference type="NCBI Taxonomy" id="75947"/>
    <lineage>
        <taxon>Eukaryota</taxon>
        <taxon>Viridiplantae</taxon>
        <taxon>Streptophyta</taxon>
        <taxon>Embryophyta</taxon>
        <taxon>Tracheophyta</taxon>
        <taxon>Spermatophyta</taxon>
        <taxon>Magnoliopsida</taxon>
        <taxon>eudicotyledons</taxon>
        <taxon>Gunneridae</taxon>
        <taxon>Pentapetalae</taxon>
        <taxon>asterids</taxon>
        <taxon>campanulids</taxon>
        <taxon>Asterales</taxon>
        <taxon>Asteraceae</taxon>
        <taxon>Cichorioideae</taxon>
        <taxon>Cichorieae</taxon>
        <taxon>Lactucinae</taxon>
        <taxon>Lactuca</taxon>
    </lineage>
</organism>
<protein>
    <recommendedName>
        <fullName evidence="1">F-box domain-containing protein</fullName>
    </recommendedName>
</protein>
<proteinExistence type="predicted"/>
<dbReference type="EMBL" id="CAKMRJ010004445">
    <property type="protein sequence ID" value="CAH1435511.1"/>
    <property type="molecule type" value="Genomic_DNA"/>
</dbReference>